<evidence type="ECO:0000256" key="4">
    <source>
        <dbReference type="ARBA" id="ARBA00023004"/>
    </source>
</evidence>
<dbReference type="NCBIfam" id="NF006067">
    <property type="entry name" value="PRK08208.1"/>
    <property type="match status" value="1"/>
</dbReference>
<dbReference type="SFLD" id="SFLDG01082">
    <property type="entry name" value="B12-binding_domain_containing"/>
    <property type="match status" value="1"/>
</dbReference>
<evidence type="ECO:0000313" key="8">
    <source>
        <dbReference type="EMBL" id="GHH59790.1"/>
    </source>
</evidence>
<dbReference type="PANTHER" id="PTHR13932:SF5">
    <property type="entry name" value="RADICAL S-ADENOSYL METHIONINE DOMAIN-CONTAINING PROTEIN 1, MITOCHONDRIAL"/>
    <property type="match status" value="1"/>
</dbReference>
<evidence type="ECO:0000256" key="5">
    <source>
        <dbReference type="ARBA" id="ARBA00023014"/>
    </source>
</evidence>
<dbReference type="Gene3D" id="3.20.20.70">
    <property type="entry name" value="Aldolase class I"/>
    <property type="match status" value="1"/>
</dbReference>
<evidence type="ECO:0000256" key="3">
    <source>
        <dbReference type="ARBA" id="ARBA00022723"/>
    </source>
</evidence>
<keyword evidence="2" id="KW-0949">S-adenosyl-L-methionine</keyword>
<evidence type="ECO:0000256" key="2">
    <source>
        <dbReference type="ARBA" id="ARBA00022691"/>
    </source>
</evidence>
<dbReference type="SUPFAM" id="SSF102114">
    <property type="entry name" value="Radical SAM enzymes"/>
    <property type="match status" value="1"/>
</dbReference>
<dbReference type="EMBL" id="BNBO01000001">
    <property type="protein sequence ID" value="GHH59790.1"/>
    <property type="molecule type" value="Genomic_DNA"/>
</dbReference>
<dbReference type="SFLD" id="SFLDS00029">
    <property type="entry name" value="Radical_SAM"/>
    <property type="match status" value="1"/>
</dbReference>
<dbReference type="PROSITE" id="PS51918">
    <property type="entry name" value="RADICAL_SAM"/>
    <property type="match status" value="1"/>
</dbReference>
<dbReference type="InterPro" id="IPR007197">
    <property type="entry name" value="rSAM"/>
</dbReference>
<dbReference type="InterPro" id="IPR034505">
    <property type="entry name" value="Coproporphyrinogen-III_oxidase"/>
</dbReference>
<dbReference type="RefSeq" id="WP_190208926.1">
    <property type="nucleotide sequence ID" value="NZ_BNBO01000001.1"/>
</dbReference>
<dbReference type="SFLD" id="SFLDG01065">
    <property type="entry name" value="anaerobic_coproporphyrinogen-I"/>
    <property type="match status" value="1"/>
</dbReference>
<organism evidence="8 9">
    <name type="scientific">Kitasatospora indigofera</name>
    <dbReference type="NCBI Taxonomy" id="67307"/>
    <lineage>
        <taxon>Bacteria</taxon>
        <taxon>Bacillati</taxon>
        <taxon>Actinomycetota</taxon>
        <taxon>Actinomycetes</taxon>
        <taxon>Kitasatosporales</taxon>
        <taxon>Streptomycetaceae</taxon>
        <taxon>Kitasatospora</taxon>
    </lineage>
</organism>
<reference evidence="8" key="2">
    <citation type="submission" date="2020-09" db="EMBL/GenBank/DDBJ databases">
        <authorList>
            <person name="Sun Q."/>
            <person name="Ohkuma M."/>
        </authorList>
    </citation>
    <scope>NUCLEOTIDE SEQUENCE</scope>
    <source>
        <strain evidence="8">JCM 4646</strain>
    </source>
</reference>
<evidence type="ECO:0000313" key="9">
    <source>
        <dbReference type="Proteomes" id="UP000617734"/>
    </source>
</evidence>
<dbReference type="PANTHER" id="PTHR13932">
    <property type="entry name" value="COPROPORPHYRINIGEN III OXIDASE"/>
    <property type="match status" value="1"/>
</dbReference>
<proteinExistence type="predicted"/>
<sequence length="469" mass="51876">MSTSSPVPLTLLPAGGPGPAEESPGTPYKQYVYAYPHQKAYRALEAGPLLSELWSGERLDALSLYVHVPFCEMRCGFCNLFTRTGAPERITTAFLGALERQARATREALEAQGREIRFTLAAFGGGTPTYLTAAELTRLCDICEDVMGADLRAVPWSVETSPATATADRLAVLADRGATRLSIGVQTFLEDEARAAVRPQKRAEVDAALTLLKDAAFPILNIDLIYGIQGQTEHSFRKSLDAALRWEPEEIYLYPLYVRPLTGLADRHRESAGSWDARRLRLYRSGRDTLLAAGYEQTSMRVFRRPGTAAVEAADADGISEYNQQAGMVGLGVGARSFTTGLHYTTDYAVAVPEVRRIIDDYIATPAEDFRRARWAFRMDDDERRRMYVLQTLLESGGTSVRQYRERFGAGPREHFPAQFAELSARGWAVEDGTGALRLTTEGMAWADAIGPLFFSARVNEAMDAYQDR</sequence>
<evidence type="ECO:0000256" key="6">
    <source>
        <dbReference type="SAM" id="MobiDB-lite"/>
    </source>
</evidence>
<dbReference type="InterPro" id="IPR013785">
    <property type="entry name" value="Aldolase_TIM"/>
</dbReference>
<evidence type="ECO:0000259" key="7">
    <source>
        <dbReference type="PROSITE" id="PS51918"/>
    </source>
</evidence>
<dbReference type="SMART" id="SM00729">
    <property type="entry name" value="Elp3"/>
    <property type="match status" value="1"/>
</dbReference>
<keyword evidence="3" id="KW-0479">Metal-binding</keyword>
<feature type="domain" description="Radical SAM core" evidence="7">
    <location>
        <begin position="54"/>
        <end position="296"/>
    </location>
</feature>
<keyword evidence="4" id="KW-0408">Iron</keyword>
<dbReference type="GO" id="GO:0046872">
    <property type="term" value="F:metal ion binding"/>
    <property type="evidence" value="ECO:0007669"/>
    <property type="project" value="UniProtKB-KW"/>
</dbReference>
<dbReference type="InterPro" id="IPR006638">
    <property type="entry name" value="Elp3/MiaA/NifB-like_rSAM"/>
</dbReference>
<protein>
    <recommendedName>
        <fullName evidence="1">Heme chaperone HemW</fullName>
    </recommendedName>
</protein>
<feature type="region of interest" description="Disordered" evidence="6">
    <location>
        <begin position="1"/>
        <end position="23"/>
    </location>
</feature>
<dbReference type="CDD" id="cd01335">
    <property type="entry name" value="Radical_SAM"/>
    <property type="match status" value="1"/>
</dbReference>
<dbReference type="GO" id="GO:0006779">
    <property type="term" value="P:porphyrin-containing compound biosynthetic process"/>
    <property type="evidence" value="ECO:0007669"/>
    <property type="project" value="TreeGrafter"/>
</dbReference>
<name>A0A919FBZ5_9ACTN</name>
<accession>A0A919FBZ5</accession>
<dbReference type="AlphaFoldDB" id="A0A919FBZ5"/>
<reference evidence="8" key="1">
    <citation type="journal article" date="2014" name="Int. J. Syst. Evol. Microbiol.">
        <title>Complete genome sequence of Corynebacterium casei LMG S-19264T (=DSM 44701T), isolated from a smear-ripened cheese.</title>
        <authorList>
            <consortium name="US DOE Joint Genome Institute (JGI-PGF)"/>
            <person name="Walter F."/>
            <person name="Albersmeier A."/>
            <person name="Kalinowski J."/>
            <person name="Ruckert C."/>
        </authorList>
    </citation>
    <scope>NUCLEOTIDE SEQUENCE</scope>
    <source>
        <strain evidence="8">JCM 4646</strain>
    </source>
</reference>
<gene>
    <name evidence="8" type="ORF">GCM10018781_03630</name>
</gene>
<dbReference type="Proteomes" id="UP000617734">
    <property type="component" value="Unassembled WGS sequence"/>
</dbReference>
<feature type="compositionally biased region" description="Low complexity" evidence="6">
    <location>
        <begin position="8"/>
        <end position="23"/>
    </location>
</feature>
<keyword evidence="9" id="KW-1185">Reference proteome</keyword>
<evidence type="ECO:0000256" key="1">
    <source>
        <dbReference type="ARBA" id="ARBA00017228"/>
    </source>
</evidence>
<dbReference type="Pfam" id="PF04055">
    <property type="entry name" value="Radical_SAM"/>
    <property type="match status" value="1"/>
</dbReference>
<keyword evidence="5" id="KW-0411">Iron-sulfur</keyword>
<dbReference type="GO" id="GO:0005737">
    <property type="term" value="C:cytoplasm"/>
    <property type="evidence" value="ECO:0007669"/>
    <property type="project" value="TreeGrafter"/>
</dbReference>
<dbReference type="GO" id="GO:0051539">
    <property type="term" value="F:4 iron, 4 sulfur cluster binding"/>
    <property type="evidence" value="ECO:0007669"/>
    <property type="project" value="TreeGrafter"/>
</dbReference>
<dbReference type="InterPro" id="IPR058240">
    <property type="entry name" value="rSAM_sf"/>
</dbReference>
<dbReference type="GO" id="GO:0003824">
    <property type="term" value="F:catalytic activity"/>
    <property type="evidence" value="ECO:0007669"/>
    <property type="project" value="InterPro"/>
</dbReference>
<dbReference type="GeneID" id="95350899"/>
<comment type="caution">
    <text evidence="8">The sequence shown here is derived from an EMBL/GenBank/DDBJ whole genome shotgun (WGS) entry which is preliminary data.</text>
</comment>